<sequence>MESERDDVAAGEPHRPSGDLRSMWPRPQARENEAVHIDGVRNFLDEAETKINAGNAAAAANDLRLALKYPSEINDFADVFAHALSLISRIKHQFIANEDKLHVAQQAAEMPDSPGALYHLAYQLVETGDNGAAATVFSRALTLAPENATLVEELVSSLERDSNYEAALPYLRSRLDQVEGNFYLAYQLAWLSILCGDLEPARRLHPFLSRERGDDAGRTFLESRISAVLQRADAVKDVSTLDKRDLRGWNYVLNGGILLHVSPDGFDEGMNGRYSWVHDSDELCLEGIRRLACILKQQDIVVPRIIAMSDQKSFILGKALATILGCQEIIMWPWEGTNLPGIVVAYDLDLMTDEINYPLRHRHPGQYLWAHAMCWTSPEPCVPAPDFVTFLYQTRLFPWIARCKVGEEAQAQWDAQRDESQTAHASTMYALAARLVKADVPLDGLDGMDHILAISRASGLGREMDGDEAAKQFDTRQMQWPRSPVPGNIWTATTTDVGVAGNSW</sequence>
<reference evidence="4 5" key="1">
    <citation type="submission" date="2016-02" db="EMBL/GenBank/DDBJ databases">
        <title>Biosynthesis of antibiotic leucinostatins and their inhibition on Phytophthora in bio-control Purpureocillium lilacinum.</title>
        <authorList>
            <person name="Wang G."/>
            <person name="Liu Z."/>
            <person name="Lin R."/>
            <person name="Li E."/>
            <person name="Mao Z."/>
            <person name="Ling J."/>
            <person name="Yin W."/>
            <person name="Xie B."/>
        </authorList>
    </citation>
    <scope>NUCLEOTIDE SEQUENCE [LARGE SCALE GENOMIC DNA]</scope>
    <source>
        <strain evidence="3">PLBJ-1</strain>
        <strain evidence="4">PLFJ-1</strain>
    </source>
</reference>
<name>A0A179HTY7_PURLI</name>
<dbReference type="Proteomes" id="UP000078340">
    <property type="component" value="Unassembled WGS sequence"/>
</dbReference>
<feature type="region of interest" description="Disordered" evidence="2">
    <location>
        <begin position="1"/>
        <end position="26"/>
    </location>
</feature>
<evidence type="ECO:0000256" key="2">
    <source>
        <dbReference type="SAM" id="MobiDB-lite"/>
    </source>
</evidence>
<dbReference type="PROSITE" id="PS50005">
    <property type="entry name" value="TPR"/>
    <property type="match status" value="1"/>
</dbReference>
<comment type="caution">
    <text evidence="4">The sequence shown here is derived from an EMBL/GenBank/DDBJ whole genome shotgun (WGS) entry which is preliminary data.</text>
</comment>
<evidence type="ECO:0000313" key="4">
    <source>
        <dbReference type="EMBL" id="OAQ92889.1"/>
    </source>
</evidence>
<dbReference type="SUPFAM" id="SSF48452">
    <property type="entry name" value="TPR-like"/>
    <property type="match status" value="1"/>
</dbReference>
<evidence type="ECO:0000313" key="3">
    <source>
        <dbReference type="EMBL" id="OAQ71816.1"/>
    </source>
</evidence>
<dbReference type="EMBL" id="LSBI01000002">
    <property type="protein sequence ID" value="OAQ92889.1"/>
    <property type="molecule type" value="Genomic_DNA"/>
</dbReference>
<protein>
    <submittedName>
        <fullName evidence="4">Tetratricopeptide repeat domain-containing protein</fullName>
    </submittedName>
</protein>
<feature type="compositionally biased region" description="Basic and acidic residues" evidence="2">
    <location>
        <begin position="1"/>
        <end position="18"/>
    </location>
</feature>
<dbReference type="KEGG" id="plj:28884183"/>
<evidence type="ECO:0000256" key="1">
    <source>
        <dbReference type="PROSITE-ProRule" id="PRU00339"/>
    </source>
</evidence>
<dbReference type="EMBL" id="LSBH01000010">
    <property type="protein sequence ID" value="OAQ71816.1"/>
    <property type="molecule type" value="Genomic_DNA"/>
</dbReference>
<evidence type="ECO:0000313" key="5">
    <source>
        <dbReference type="Proteomes" id="UP000078340"/>
    </source>
</evidence>
<gene>
    <name evidence="3" type="ORF">VFPBJ_10595</name>
    <name evidence="4" type="ORF">VFPFJ_02050</name>
</gene>
<dbReference type="Gene3D" id="1.25.40.10">
    <property type="entry name" value="Tetratricopeptide repeat domain"/>
    <property type="match status" value="1"/>
</dbReference>
<organism evidence="4 5">
    <name type="scientific">Purpureocillium lilacinum</name>
    <name type="common">Paecilomyces lilacinus</name>
    <dbReference type="NCBI Taxonomy" id="33203"/>
    <lineage>
        <taxon>Eukaryota</taxon>
        <taxon>Fungi</taxon>
        <taxon>Dikarya</taxon>
        <taxon>Ascomycota</taxon>
        <taxon>Pezizomycotina</taxon>
        <taxon>Sordariomycetes</taxon>
        <taxon>Hypocreomycetidae</taxon>
        <taxon>Hypocreales</taxon>
        <taxon>Ophiocordycipitaceae</taxon>
        <taxon>Purpureocillium</taxon>
    </lineage>
</organism>
<dbReference type="GeneID" id="28884183"/>
<dbReference type="InterPro" id="IPR019734">
    <property type="entry name" value="TPR_rpt"/>
</dbReference>
<proteinExistence type="predicted"/>
<accession>A0A179HTY7</accession>
<keyword evidence="1" id="KW-0802">TPR repeat</keyword>
<dbReference type="Proteomes" id="UP000078240">
    <property type="component" value="Unassembled WGS sequence"/>
</dbReference>
<dbReference type="InterPro" id="IPR011990">
    <property type="entry name" value="TPR-like_helical_dom_sf"/>
</dbReference>
<dbReference type="AlphaFoldDB" id="A0A179HTY7"/>
<feature type="repeat" description="TPR" evidence="1">
    <location>
        <begin position="114"/>
        <end position="147"/>
    </location>
</feature>